<dbReference type="Pfam" id="PF13358">
    <property type="entry name" value="DDE_3"/>
    <property type="match status" value="1"/>
</dbReference>
<dbReference type="PANTHER" id="PTHR23022:SF135">
    <property type="entry name" value="SI:DKEY-77F5.3"/>
    <property type="match status" value="1"/>
</dbReference>
<organism evidence="2 3">
    <name type="scientific">Sander lucioperca</name>
    <name type="common">Pike-perch</name>
    <name type="synonym">Perca lucioperca</name>
    <dbReference type="NCBI Taxonomy" id="283035"/>
    <lineage>
        <taxon>Eukaryota</taxon>
        <taxon>Metazoa</taxon>
        <taxon>Chordata</taxon>
        <taxon>Craniata</taxon>
        <taxon>Vertebrata</taxon>
        <taxon>Euteleostomi</taxon>
        <taxon>Actinopterygii</taxon>
        <taxon>Neopterygii</taxon>
        <taxon>Teleostei</taxon>
        <taxon>Neoteleostei</taxon>
        <taxon>Acanthomorphata</taxon>
        <taxon>Eupercaria</taxon>
        <taxon>Perciformes</taxon>
        <taxon>Percoidei</taxon>
        <taxon>Percidae</taxon>
        <taxon>Luciopercinae</taxon>
        <taxon>Sander</taxon>
    </lineage>
</organism>
<dbReference type="PANTHER" id="PTHR23022">
    <property type="entry name" value="TRANSPOSABLE ELEMENT-RELATED"/>
    <property type="match status" value="1"/>
</dbReference>
<feature type="domain" description="Tc1-like transposase DDE" evidence="1">
    <location>
        <begin position="26"/>
        <end position="177"/>
    </location>
</feature>
<dbReference type="InterPro" id="IPR052338">
    <property type="entry name" value="Transposase_5"/>
</dbReference>
<keyword evidence="3" id="KW-1185">Reference proteome</keyword>
<reference evidence="2" key="2">
    <citation type="submission" date="2025-09" db="UniProtKB">
        <authorList>
            <consortium name="Ensembl"/>
        </authorList>
    </citation>
    <scope>IDENTIFICATION</scope>
</reference>
<dbReference type="Proteomes" id="UP000694568">
    <property type="component" value="Unplaced"/>
</dbReference>
<evidence type="ECO:0000259" key="1">
    <source>
        <dbReference type="Pfam" id="PF13358"/>
    </source>
</evidence>
<protein>
    <recommendedName>
        <fullName evidence="1">Tc1-like transposase DDE domain-containing protein</fullName>
    </recommendedName>
</protein>
<dbReference type="Ensembl" id="ENSSLUT00000050917.1">
    <property type="protein sequence ID" value="ENSSLUP00000049447.1"/>
    <property type="gene ID" value="ENSSLUG00000021592.1"/>
</dbReference>
<evidence type="ECO:0000313" key="2">
    <source>
        <dbReference type="Ensembl" id="ENSSLUP00000049447.1"/>
    </source>
</evidence>
<accession>A0A8D0A3I9</accession>
<reference evidence="2" key="1">
    <citation type="submission" date="2025-08" db="UniProtKB">
        <authorList>
            <consortium name="Ensembl"/>
        </authorList>
    </citation>
    <scope>IDENTIFICATION</scope>
</reference>
<dbReference type="GeneTree" id="ENSGT01150000286900"/>
<sequence>MLSVQKRRRLLWARRHLGWTITQWKRVLWSDESVFQVFFGRNGHRVLWTKEEKDHPDCYQQQVQKPGSVMVWGCVSALGKGNLQFCDGTINAEKYIEILEHNMLTSRRHLFQGRPCIFQQDNAKPHSAHITKSWLRRKRIRVLDWPACSPDLSPIENVWRILKCKMRQRRPRTVAHLKTCLQQEWDKITPETLHHLVSSVPKHLFKCCE</sequence>
<dbReference type="Gene3D" id="3.30.420.10">
    <property type="entry name" value="Ribonuclease H-like superfamily/Ribonuclease H"/>
    <property type="match status" value="1"/>
</dbReference>
<dbReference type="InterPro" id="IPR038717">
    <property type="entry name" value="Tc1-like_DDE_dom"/>
</dbReference>
<dbReference type="InterPro" id="IPR036397">
    <property type="entry name" value="RNaseH_sf"/>
</dbReference>
<proteinExistence type="predicted"/>
<name>A0A8D0A3I9_SANLU</name>
<dbReference type="GO" id="GO:0003676">
    <property type="term" value="F:nucleic acid binding"/>
    <property type="evidence" value="ECO:0007669"/>
    <property type="project" value="InterPro"/>
</dbReference>
<evidence type="ECO:0000313" key="3">
    <source>
        <dbReference type="Proteomes" id="UP000694568"/>
    </source>
</evidence>
<dbReference type="AlphaFoldDB" id="A0A8D0A3I9"/>